<evidence type="ECO:0000259" key="6">
    <source>
        <dbReference type="PROSITE" id="PS50949"/>
    </source>
</evidence>
<dbReference type="InterPro" id="IPR036388">
    <property type="entry name" value="WH-like_DNA-bd_sf"/>
</dbReference>
<reference evidence="8" key="1">
    <citation type="journal article" date="2019" name="Int. J. Syst. Evol. Microbiol.">
        <title>The Global Catalogue of Microorganisms (GCM) 10K type strain sequencing project: providing services to taxonomists for standard genome sequencing and annotation.</title>
        <authorList>
            <consortium name="The Broad Institute Genomics Platform"/>
            <consortium name="The Broad Institute Genome Sequencing Center for Infectious Disease"/>
            <person name="Wu L."/>
            <person name="Ma J."/>
        </authorList>
    </citation>
    <scope>NUCLEOTIDE SEQUENCE [LARGE SCALE GENOMIC DNA]</scope>
    <source>
        <strain evidence="8">JCM 9377</strain>
    </source>
</reference>
<dbReference type="SMART" id="SM00345">
    <property type="entry name" value="HTH_GNTR"/>
    <property type="match status" value="1"/>
</dbReference>
<dbReference type="Pfam" id="PF00155">
    <property type="entry name" value="Aminotran_1_2"/>
    <property type="match status" value="1"/>
</dbReference>
<dbReference type="RefSeq" id="WP_344823119.1">
    <property type="nucleotide sequence ID" value="NZ_BAAAUV010000003.1"/>
</dbReference>
<keyword evidence="8" id="KW-1185">Reference proteome</keyword>
<dbReference type="InterPro" id="IPR036390">
    <property type="entry name" value="WH_DNA-bd_sf"/>
</dbReference>
<comment type="caution">
    <text evidence="7">The sequence shown here is derived from an EMBL/GenBank/DDBJ whole genome shotgun (WGS) entry which is preliminary data.</text>
</comment>
<evidence type="ECO:0000256" key="3">
    <source>
        <dbReference type="ARBA" id="ARBA00023015"/>
    </source>
</evidence>
<proteinExistence type="inferred from homology"/>
<dbReference type="SUPFAM" id="SSF46785">
    <property type="entry name" value="Winged helix' DNA-binding domain"/>
    <property type="match status" value="1"/>
</dbReference>
<evidence type="ECO:0000256" key="5">
    <source>
        <dbReference type="ARBA" id="ARBA00023163"/>
    </source>
</evidence>
<dbReference type="GO" id="GO:0008483">
    <property type="term" value="F:transaminase activity"/>
    <property type="evidence" value="ECO:0007669"/>
    <property type="project" value="UniProtKB-KW"/>
</dbReference>
<gene>
    <name evidence="7" type="ORF">GCM10010468_12320</name>
</gene>
<name>A0ABP6Q1U8_9ACTN</name>
<keyword evidence="7" id="KW-0032">Aminotransferase</keyword>
<dbReference type="InterPro" id="IPR015424">
    <property type="entry name" value="PyrdxlP-dep_Trfase"/>
</dbReference>
<accession>A0ABP6Q1U8</accession>
<organism evidence="7 8">
    <name type="scientific">Actinocorallia longicatena</name>
    <dbReference type="NCBI Taxonomy" id="111803"/>
    <lineage>
        <taxon>Bacteria</taxon>
        <taxon>Bacillati</taxon>
        <taxon>Actinomycetota</taxon>
        <taxon>Actinomycetes</taxon>
        <taxon>Streptosporangiales</taxon>
        <taxon>Thermomonosporaceae</taxon>
        <taxon>Actinocorallia</taxon>
    </lineage>
</organism>
<dbReference type="InterPro" id="IPR015421">
    <property type="entry name" value="PyrdxlP-dep_Trfase_major"/>
</dbReference>
<dbReference type="InterPro" id="IPR051446">
    <property type="entry name" value="HTH_trans_reg/aminotransferase"/>
</dbReference>
<dbReference type="SUPFAM" id="SSF53383">
    <property type="entry name" value="PLP-dependent transferases"/>
    <property type="match status" value="1"/>
</dbReference>
<dbReference type="Proteomes" id="UP001501237">
    <property type="component" value="Unassembled WGS sequence"/>
</dbReference>
<dbReference type="CDD" id="cd00609">
    <property type="entry name" value="AAT_like"/>
    <property type="match status" value="1"/>
</dbReference>
<dbReference type="PRINTS" id="PR00035">
    <property type="entry name" value="HTHGNTR"/>
</dbReference>
<dbReference type="PANTHER" id="PTHR46577:SF1">
    <property type="entry name" value="HTH-TYPE TRANSCRIPTIONAL REGULATORY PROTEIN GABR"/>
    <property type="match status" value="1"/>
</dbReference>
<dbReference type="PANTHER" id="PTHR46577">
    <property type="entry name" value="HTH-TYPE TRANSCRIPTIONAL REGULATORY PROTEIN GABR"/>
    <property type="match status" value="1"/>
</dbReference>
<dbReference type="Gene3D" id="3.40.640.10">
    <property type="entry name" value="Type I PLP-dependent aspartate aminotransferase-like (Major domain)"/>
    <property type="match status" value="1"/>
</dbReference>
<dbReference type="EMBL" id="BAAAUV010000003">
    <property type="protein sequence ID" value="GAA3199926.1"/>
    <property type="molecule type" value="Genomic_DNA"/>
</dbReference>
<protein>
    <submittedName>
        <fullName evidence="7">PLP-dependent aminotransferase family protein</fullName>
    </submittedName>
</protein>
<comment type="similarity">
    <text evidence="1">In the C-terminal section; belongs to the class-I pyridoxal-phosphate-dependent aminotransferase family.</text>
</comment>
<dbReference type="PROSITE" id="PS50949">
    <property type="entry name" value="HTH_GNTR"/>
    <property type="match status" value="1"/>
</dbReference>
<evidence type="ECO:0000313" key="8">
    <source>
        <dbReference type="Proteomes" id="UP001501237"/>
    </source>
</evidence>
<keyword evidence="7" id="KW-0808">Transferase</keyword>
<evidence type="ECO:0000256" key="2">
    <source>
        <dbReference type="ARBA" id="ARBA00022898"/>
    </source>
</evidence>
<feature type="domain" description="HTH gntR-type" evidence="6">
    <location>
        <begin position="21"/>
        <end position="89"/>
    </location>
</feature>
<dbReference type="InterPro" id="IPR000524">
    <property type="entry name" value="Tscrpt_reg_HTH_GntR"/>
</dbReference>
<keyword evidence="5" id="KW-0804">Transcription</keyword>
<evidence type="ECO:0000256" key="1">
    <source>
        <dbReference type="ARBA" id="ARBA00005384"/>
    </source>
</evidence>
<dbReference type="Pfam" id="PF00392">
    <property type="entry name" value="GntR"/>
    <property type="match status" value="1"/>
</dbReference>
<sequence length="453" mass="47359">MTEAGVEEVRRLLGAWSGGEGALYQRLARKLGNLMEEGALGVGTRLPSERALAAGLAVSRRTVEAAYDRLRADGRLESQVGAGSWVAEAAAPRPHRTVDAHHVAHMAAQNAAAGGALIDLTLAAPPAHPLMARARAETSPPLSGSGYYPGGLPGLRERICAWFAGHGVPTAPDEVTVTAGAVQALWLAASALPAGAEVGVEDPTSPSILTALRAHALRLRPLPVDGHGAALPAAPLDGVVVTPAYANPSGALLSAGRAARLPGLATLVIEDLALLDLRLDGPRPLLLAGGANVLSIGTMSKVHWGGLRIGWVRGPRHLIRYIDAARGVMDLGASVDAQVQAAWLLEHQEEALAHRLPELRARRDALAAALTGHAPDWRWRLPGGGLSLWAELPDPVAPALLQHALRDGVALLPAEEFRVSSADARHLRLPFVHPPEVLAEAVARLAARHRALS</sequence>
<keyword evidence="2" id="KW-0663">Pyridoxal phosphate</keyword>
<dbReference type="CDD" id="cd07377">
    <property type="entry name" value="WHTH_GntR"/>
    <property type="match status" value="1"/>
</dbReference>
<evidence type="ECO:0000256" key="4">
    <source>
        <dbReference type="ARBA" id="ARBA00023125"/>
    </source>
</evidence>
<dbReference type="InterPro" id="IPR004839">
    <property type="entry name" value="Aminotransferase_I/II_large"/>
</dbReference>
<evidence type="ECO:0000313" key="7">
    <source>
        <dbReference type="EMBL" id="GAA3199926.1"/>
    </source>
</evidence>
<keyword evidence="4" id="KW-0238">DNA-binding</keyword>
<keyword evidence="3" id="KW-0805">Transcription regulation</keyword>
<dbReference type="Gene3D" id="1.10.10.10">
    <property type="entry name" value="Winged helix-like DNA-binding domain superfamily/Winged helix DNA-binding domain"/>
    <property type="match status" value="1"/>
</dbReference>